<proteinExistence type="predicted"/>
<keyword evidence="2" id="KW-1185">Reference proteome</keyword>
<accession>A0A1Q3E351</accession>
<dbReference type="EMBL" id="BDGU01000065">
    <property type="protein sequence ID" value="GAW01534.1"/>
    <property type="molecule type" value="Genomic_DNA"/>
</dbReference>
<evidence type="ECO:0000313" key="1">
    <source>
        <dbReference type="EMBL" id="GAW01534.1"/>
    </source>
</evidence>
<dbReference type="AlphaFoldDB" id="A0A1Q3E351"/>
<sequence length="67" mass="7536">MADLETTTNPFTKKETLLEADEPNAVGYWSMTQNASSPTSSSDFLHLHSFIPPLFTHQYVTSQITFL</sequence>
<reference evidence="1 2" key="2">
    <citation type="submission" date="2017-02" db="EMBL/GenBank/DDBJ databases">
        <title>A genome survey and senescence transcriptome analysis in Lentinula edodes.</title>
        <authorList>
            <person name="Sakamoto Y."/>
            <person name="Nakade K."/>
            <person name="Sato S."/>
            <person name="Yoshida Y."/>
            <person name="Miyazaki K."/>
            <person name="Natsume S."/>
            <person name="Konno N."/>
        </authorList>
    </citation>
    <scope>NUCLEOTIDE SEQUENCE [LARGE SCALE GENOMIC DNA]</scope>
    <source>
        <strain evidence="1 2">NBRC 111202</strain>
    </source>
</reference>
<protein>
    <submittedName>
        <fullName evidence="1">Uncharacterized protein</fullName>
    </submittedName>
</protein>
<gene>
    <name evidence="1" type="ORF">LENED_003136</name>
</gene>
<dbReference type="Proteomes" id="UP000188533">
    <property type="component" value="Unassembled WGS sequence"/>
</dbReference>
<reference evidence="1 2" key="1">
    <citation type="submission" date="2016-08" db="EMBL/GenBank/DDBJ databases">
        <authorList>
            <consortium name="Lentinula edodes genome sequencing consortium"/>
            <person name="Sakamoto Y."/>
            <person name="Nakade K."/>
            <person name="Sato S."/>
            <person name="Yoshida Y."/>
            <person name="Miyazaki K."/>
            <person name="Natsume S."/>
            <person name="Konno N."/>
        </authorList>
    </citation>
    <scope>NUCLEOTIDE SEQUENCE [LARGE SCALE GENOMIC DNA]</scope>
    <source>
        <strain evidence="1 2">NBRC 111202</strain>
    </source>
</reference>
<organism evidence="1 2">
    <name type="scientific">Lentinula edodes</name>
    <name type="common">Shiitake mushroom</name>
    <name type="synonym">Lentinus edodes</name>
    <dbReference type="NCBI Taxonomy" id="5353"/>
    <lineage>
        <taxon>Eukaryota</taxon>
        <taxon>Fungi</taxon>
        <taxon>Dikarya</taxon>
        <taxon>Basidiomycota</taxon>
        <taxon>Agaricomycotina</taxon>
        <taxon>Agaricomycetes</taxon>
        <taxon>Agaricomycetidae</taxon>
        <taxon>Agaricales</taxon>
        <taxon>Marasmiineae</taxon>
        <taxon>Omphalotaceae</taxon>
        <taxon>Lentinula</taxon>
    </lineage>
</organism>
<name>A0A1Q3E351_LENED</name>
<comment type="caution">
    <text evidence="1">The sequence shown here is derived from an EMBL/GenBank/DDBJ whole genome shotgun (WGS) entry which is preliminary data.</text>
</comment>
<evidence type="ECO:0000313" key="2">
    <source>
        <dbReference type="Proteomes" id="UP000188533"/>
    </source>
</evidence>